<sequence length="822" mass="92944">MSKKITLFVKFISMNLLLLLLTVLLFQTCSDDNSPTEPETQSSLAEATVGSGGGTLKTDDFELSVPVGAFPVDTKLTLNLVENEDSGFDNIVSREFKLKGLPQSFSQPLTIKIKYSGKLTDSSYIAIGENVWVSSLNKEKISYHFLLADDSSCIISAKIAPPEDNNSSLGKSTPDEIIMDGVSIYVVTNLKEYLSANKHFKITYNTFLDKSKVKDLAAYLETAYTKIQDLGFSYSRRTNWPVEVTVKKLGSTVYGYSTNSMWGDNYGYMEFNMDKMNEAEEMKVTAGHEFFHMVQSLYDPRNRYSKSKFQSENLWIHEACSVWSESIFSNNPNYVSDAFLTSAGMVIHGAHDSDGENANFFGYGMASFIKYITDEFGVDILVKIYDEIYKGNNSFSAIDNVISEPTLAIWDDFLKKYLTYNIYRGNGFEPRWLFKEAASNNKKFIIQSDIDTLKKFSNNYHDLATQIFYINVKNDNLNLINENSQLVFEVSGKIIGDIQIFKENSEESLFLEEGTESVTINNFKSISDAGYVIIAAVSNLRLVYPYSETNSGEVTIKVVNKEADPTPVITEIVDRKSIYNNTIHNFTLPLGDAEIRGRNFREDCKVFINGIESTLQYRMFNDTTGFFQMPEQPGNISVKVVSDAGESNEFSYYCGVPLDYLATAESVEIIWRFTVGDLYAERILFSNPSDEVIVFPKSDFTWKDNVLTVDLSKVPNVNGSVQYTFAATGHKVENLKLDYTRSNESPNEIVHYLGEDFLVSQPNSGIKLGFRYSNEWTSNFLNSHTISMTGTTDYYGDGNIEEFDSLRTYYPQLKSMYLNFNQ</sequence>
<protein>
    <submittedName>
        <fullName evidence="2">Uncharacterized protein</fullName>
    </submittedName>
</protein>
<dbReference type="EMBL" id="UOGD01000334">
    <property type="protein sequence ID" value="VAX26348.1"/>
    <property type="molecule type" value="Genomic_DNA"/>
</dbReference>
<dbReference type="AlphaFoldDB" id="A0A3B1CQS1"/>
<accession>A0A3B1CQS1</accession>
<organism evidence="2">
    <name type="scientific">hydrothermal vent metagenome</name>
    <dbReference type="NCBI Taxonomy" id="652676"/>
    <lineage>
        <taxon>unclassified sequences</taxon>
        <taxon>metagenomes</taxon>
        <taxon>ecological metagenomes</taxon>
    </lineage>
</organism>
<feature type="region of interest" description="Disordered" evidence="1">
    <location>
        <begin position="32"/>
        <end position="51"/>
    </location>
</feature>
<name>A0A3B1CQS1_9ZZZZ</name>
<feature type="compositionally biased region" description="Polar residues" evidence="1">
    <location>
        <begin position="32"/>
        <end position="45"/>
    </location>
</feature>
<proteinExistence type="predicted"/>
<gene>
    <name evidence="2" type="ORF">MNBD_IGNAVI01-229</name>
</gene>
<evidence type="ECO:0000256" key="1">
    <source>
        <dbReference type="SAM" id="MobiDB-lite"/>
    </source>
</evidence>
<evidence type="ECO:0000313" key="2">
    <source>
        <dbReference type="EMBL" id="VAX26348.1"/>
    </source>
</evidence>
<reference evidence="2" key="1">
    <citation type="submission" date="2018-06" db="EMBL/GenBank/DDBJ databases">
        <authorList>
            <person name="Zhirakovskaya E."/>
        </authorList>
    </citation>
    <scope>NUCLEOTIDE SEQUENCE</scope>
</reference>